<keyword evidence="3" id="KW-1185">Reference proteome</keyword>
<dbReference type="Pfam" id="PF11937">
    <property type="entry name" value="DUF3455"/>
    <property type="match status" value="1"/>
</dbReference>
<dbReference type="PANTHER" id="PTHR35567">
    <property type="entry name" value="MALATE DEHYDROGENASE (AFU_ORTHOLOGUE AFUA_2G13800)"/>
    <property type="match status" value="1"/>
</dbReference>
<reference evidence="2 3" key="1">
    <citation type="journal article" date="2020" name="ISME J.">
        <title>Uncovering the hidden diversity of litter-decomposition mechanisms in mushroom-forming fungi.</title>
        <authorList>
            <person name="Floudas D."/>
            <person name="Bentzer J."/>
            <person name="Ahren D."/>
            <person name="Johansson T."/>
            <person name="Persson P."/>
            <person name="Tunlid A."/>
        </authorList>
    </citation>
    <scope>NUCLEOTIDE SEQUENCE [LARGE SCALE GENOMIC DNA]</scope>
    <source>
        <strain evidence="2 3">CBS 101986</strain>
    </source>
</reference>
<proteinExistence type="predicted"/>
<feature type="signal peptide" evidence="1">
    <location>
        <begin position="1"/>
        <end position="18"/>
    </location>
</feature>
<organism evidence="2 3">
    <name type="scientific">Psilocybe cf. subviscida</name>
    <dbReference type="NCBI Taxonomy" id="2480587"/>
    <lineage>
        <taxon>Eukaryota</taxon>
        <taxon>Fungi</taxon>
        <taxon>Dikarya</taxon>
        <taxon>Basidiomycota</taxon>
        <taxon>Agaricomycotina</taxon>
        <taxon>Agaricomycetes</taxon>
        <taxon>Agaricomycetidae</taxon>
        <taxon>Agaricales</taxon>
        <taxon>Agaricineae</taxon>
        <taxon>Strophariaceae</taxon>
        <taxon>Psilocybe</taxon>
    </lineage>
</organism>
<accession>A0A8H5B5D8</accession>
<dbReference type="InterPro" id="IPR021851">
    <property type="entry name" value="DUF3455"/>
</dbReference>
<dbReference type="EMBL" id="JAACJJ010000042">
    <property type="protein sequence ID" value="KAF5316561.1"/>
    <property type="molecule type" value="Genomic_DNA"/>
</dbReference>
<name>A0A8H5B5D8_9AGAR</name>
<dbReference type="OrthoDB" id="1859733at2759"/>
<evidence type="ECO:0000313" key="2">
    <source>
        <dbReference type="EMBL" id="KAF5316561.1"/>
    </source>
</evidence>
<feature type="chain" id="PRO_5035003164" description="Malate dehydrogenase" evidence="1">
    <location>
        <begin position="19"/>
        <end position="238"/>
    </location>
</feature>
<dbReference type="PANTHER" id="PTHR35567:SF1">
    <property type="entry name" value="CONSERVED FUNGAL PROTEIN (AFU_ORTHOLOGUE AFUA_1G14230)"/>
    <property type="match status" value="1"/>
</dbReference>
<evidence type="ECO:0000256" key="1">
    <source>
        <dbReference type="SAM" id="SignalP"/>
    </source>
</evidence>
<comment type="caution">
    <text evidence="2">The sequence shown here is derived from an EMBL/GenBank/DDBJ whole genome shotgun (WGS) entry which is preliminary data.</text>
</comment>
<evidence type="ECO:0000313" key="3">
    <source>
        <dbReference type="Proteomes" id="UP000567179"/>
    </source>
</evidence>
<dbReference type="AlphaFoldDB" id="A0A8H5B5D8"/>
<sequence length="238" mass="24683">MFFSTFVTVASIAVSALAAPQFRPAPAGIGRPIPGRFTCDISAKMTLPANQTALTAPTAPVTSVVLGVGFQNYTCSDAGTYVSAGAVADLYDISCLSKVPAFFNTIQDQAFAVWKALPTNVKTLGPNANGYPLMGSHFFVTSPSGTGLSPVWDARAASGKGKPDAFVLAAKIGNTPAPTGKQDVDWLQLKNVQGGLATQVYRTDTRGGPAPASCTPGSAPISVKYVSKYWLFGATVKL</sequence>
<keyword evidence="1" id="KW-0732">Signal</keyword>
<evidence type="ECO:0008006" key="4">
    <source>
        <dbReference type="Google" id="ProtNLM"/>
    </source>
</evidence>
<protein>
    <recommendedName>
        <fullName evidence="4">Malate dehydrogenase</fullName>
    </recommendedName>
</protein>
<dbReference type="Proteomes" id="UP000567179">
    <property type="component" value="Unassembled WGS sequence"/>
</dbReference>
<gene>
    <name evidence="2" type="ORF">D9619_006285</name>
</gene>